<gene>
    <name evidence="1" type="ORF">LTS18_009636</name>
</gene>
<organism evidence="1 2">
    <name type="scientific">Coniosporium uncinatum</name>
    <dbReference type="NCBI Taxonomy" id="93489"/>
    <lineage>
        <taxon>Eukaryota</taxon>
        <taxon>Fungi</taxon>
        <taxon>Dikarya</taxon>
        <taxon>Ascomycota</taxon>
        <taxon>Pezizomycotina</taxon>
        <taxon>Dothideomycetes</taxon>
        <taxon>Dothideomycetes incertae sedis</taxon>
        <taxon>Coniosporium</taxon>
    </lineage>
</organism>
<comment type="caution">
    <text evidence="1">The sequence shown here is derived from an EMBL/GenBank/DDBJ whole genome shotgun (WGS) entry which is preliminary data.</text>
</comment>
<evidence type="ECO:0000313" key="1">
    <source>
        <dbReference type="EMBL" id="KAK3064166.1"/>
    </source>
</evidence>
<evidence type="ECO:0000313" key="2">
    <source>
        <dbReference type="Proteomes" id="UP001186974"/>
    </source>
</evidence>
<sequence>MTPSHAQSIDTIKIRCGDIRHQEIPKTMWRHPVFAKLTRDVYAVAARLEGYEGLAVLDTTQRSQEREDEGVTIFRNAVLKVATYAGRRIWETAAGEALNCAVGEAHNGEQLGRTLQDCL</sequence>
<reference evidence="1" key="1">
    <citation type="submission" date="2024-09" db="EMBL/GenBank/DDBJ databases">
        <title>Black Yeasts Isolated from many extreme environments.</title>
        <authorList>
            <person name="Coleine C."/>
            <person name="Stajich J.E."/>
            <person name="Selbmann L."/>
        </authorList>
    </citation>
    <scope>NUCLEOTIDE SEQUENCE</scope>
    <source>
        <strain evidence="1">CCFEE 5737</strain>
    </source>
</reference>
<name>A0ACC3DA63_9PEZI</name>
<proteinExistence type="predicted"/>
<keyword evidence="2" id="KW-1185">Reference proteome</keyword>
<protein>
    <submittedName>
        <fullName evidence="1">Uncharacterized protein</fullName>
    </submittedName>
</protein>
<accession>A0ACC3DA63</accession>
<dbReference type="EMBL" id="JAWDJW010006596">
    <property type="protein sequence ID" value="KAK3064166.1"/>
    <property type="molecule type" value="Genomic_DNA"/>
</dbReference>
<dbReference type="Proteomes" id="UP001186974">
    <property type="component" value="Unassembled WGS sequence"/>
</dbReference>